<organism evidence="1 2">
    <name type="scientific">Mycolicibacterium fortuitum</name>
    <name type="common">Mycobacterium fortuitum</name>
    <dbReference type="NCBI Taxonomy" id="1766"/>
    <lineage>
        <taxon>Bacteria</taxon>
        <taxon>Bacillati</taxon>
        <taxon>Actinomycetota</taxon>
        <taxon>Actinomycetes</taxon>
        <taxon>Mycobacteriales</taxon>
        <taxon>Mycobacteriaceae</taxon>
        <taxon>Mycolicibacterium</taxon>
    </lineage>
</organism>
<dbReference type="AlphaFoldDB" id="A0A378WCZ7"/>
<name>A0A378WCZ7_MYCFO</name>
<evidence type="ECO:0000313" key="2">
    <source>
        <dbReference type="Proteomes" id="UP000255389"/>
    </source>
</evidence>
<dbReference type="EMBL" id="UGQY01000006">
    <property type="protein sequence ID" value="SUA31667.1"/>
    <property type="molecule type" value="Genomic_DNA"/>
</dbReference>
<protein>
    <submittedName>
        <fullName evidence="1">Nuclease RecB family</fullName>
    </submittedName>
</protein>
<proteinExistence type="predicted"/>
<reference evidence="1 2" key="1">
    <citation type="submission" date="2018-06" db="EMBL/GenBank/DDBJ databases">
        <authorList>
            <consortium name="Pathogen Informatics"/>
            <person name="Doyle S."/>
        </authorList>
    </citation>
    <scope>NUCLEOTIDE SEQUENCE [LARGE SCALE GENOMIC DNA]</scope>
    <source>
        <strain evidence="1 2">NCTC1542</strain>
    </source>
</reference>
<dbReference type="Proteomes" id="UP000255389">
    <property type="component" value="Unassembled WGS sequence"/>
</dbReference>
<evidence type="ECO:0000313" key="1">
    <source>
        <dbReference type="EMBL" id="SUA31667.1"/>
    </source>
</evidence>
<gene>
    <name evidence="1" type="ORF">NCTC1542_07022</name>
</gene>
<sequence>MRTQHDFGPTPLTWDPAPEDQARLDAGIKFEAEVFAELVDLHPGAVVIDADLAREEAIAMTLDAMRTGSPLVLGGWLPDDHCGGRKGRPDILVRVGGGYLPADVKHHRSVEAKKTTTAQISELAAPGVRRDVKGWTSATSYRFSDGLQLAHYTRMLQACGYHPGPDRLRGTVLGTSSLPGAWGESLVLVWHKLDEPLGFTFSRRLGKTRRTLMERYDHEHNFRIAVATAARQSAGGTAAMVTPVRQAECRSCPYARVCDAEMGAADAANAMTVGTLDKREWLTLRRMGVITLGQLAAIDVDDLVFLGRYYPEVAHRSRDQARARIAEASQRAAMLCSGVHIAHVGDGPVAVPSAETEIDLDIEWGADGRVYLWGARVREGQDESSATFLPFADWSPLDAATERDLAERFAAWLRELRDQSGGSVRVFHWSAAEPSRLKKILGAAASDLLDPATGLFTDLESVFKAQFFSVHGTSIKTVAPYFGFSWRACDAGGSMSQARLDAAREHGADAADARAWLLGYNADDTTAMAVIRDGMRHWTPARGAALRRALPE</sequence>
<accession>A0A378WCZ7</accession>